<dbReference type="EMBL" id="VSSQ01069160">
    <property type="protein sequence ID" value="MPN21230.1"/>
    <property type="molecule type" value="Genomic_DNA"/>
</dbReference>
<evidence type="ECO:0000256" key="12">
    <source>
        <dbReference type="ARBA" id="ARBA00033368"/>
    </source>
</evidence>
<gene>
    <name evidence="14" type="primary">leuD_8</name>
    <name evidence="14" type="ORF">SDC9_168609</name>
</gene>
<dbReference type="SUPFAM" id="SSF52016">
    <property type="entry name" value="LeuD/IlvD-like"/>
    <property type="match status" value="1"/>
</dbReference>
<evidence type="ECO:0000256" key="9">
    <source>
        <dbReference type="ARBA" id="ARBA00023239"/>
    </source>
</evidence>
<dbReference type="InterPro" id="IPR050075">
    <property type="entry name" value="LeuD"/>
</dbReference>
<evidence type="ECO:0000256" key="8">
    <source>
        <dbReference type="ARBA" id="ARBA00022605"/>
    </source>
</evidence>
<evidence type="ECO:0000256" key="6">
    <source>
        <dbReference type="ARBA" id="ARBA00011998"/>
    </source>
</evidence>
<keyword evidence="7" id="KW-0432">Leucine biosynthesis</keyword>
<comment type="function">
    <text evidence="2">Catalyzes the isomerization between 2-isopropylmalate and 3-isopropylmalate, via the formation of 2-isopropylmaleate.</text>
</comment>
<evidence type="ECO:0000256" key="1">
    <source>
        <dbReference type="ARBA" id="ARBA00000491"/>
    </source>
</evidence>
<dbReference type="Gene3D" id="3.20.19.10">
    <property type="entry name" value="Aconitase, domain 4"/>
    <property type="match status" value="1"/>
</dbReference>
<sequence length="200" mass="21994">MEPFTLFSSRVVFLPLNDIDTDQIIPARFLKVTDKAGLAANLFADWRYRADGTANPDFILNQPAAQSAQILFAGNNFGCGSSREHAPWALTGFGFKAIVATSFGDIFRNNALKNGLLPIQVSSEVHTRMKEMLEELPNAEWQVDLAAQSLTLPNGESIPFAVDAFSKTCLLQGLDELGYLLSYSDKISAYEDSHSLRVSE</sequence>
<evidence type="ECO:0000256" key="5">
    <source>
        <dbReference type="ARBA" id="ARBA00011271"/>
    </source>
</evidence>
<evidence type="ECO:0000256" key="2">
    <source>
        <dbReference type="ARBA" id="ARBA00002695"/>
    </source>
</evidence>
<comment type="similarity">
    <text evidence="4">Belongs to the LeuD family. LeuD type 1 subfamily.</text>
</comment>
<name>A0A645G5M4_9ZZZZ</name>
<evidence type="ECO:0000256" key="4">
    <source>
        <dbReference type="ARBA" id="ARBA00009845"/>
    </source>
</evidence>
<dbReference type="AlphaFoldDB" id="A0A645G5M4"/>
<proteinExistence type="inferred from homology"/>
<comment type="pathway">
    <text evidence="3">Amino-acid biosynthesis; L-leucine biosynthesis; L-leucine from 3-methyl-2-oxobutanoate: step 2/4.</text>
</comment>
<dbReference type="InterPro" id="IPR000573">
    <property type="entry name" value="AconitaseA/IPMdHydase_ssu_swvl"/>
</dbReference>
<dbReference type="GO" id="GO:0009316">
    <property type="term" value="C:3-isopropylmalate dehydratase complex"/>
    <property type="evidence" value="ECO:0007669"/>
    <property type="project" value="InterPro"/>
</dbReference>
<dbReference type="HAMAP" id="MF_01031">
    <property type="entry name" value="LeuD_type1"/>
    <property type="match status" value="1"/>
</dbReference>
<dbReference type="GO" id="GO:0003861">
    <property type="term" value="F:3-isopropylmalate dehydratase activity"/>
    <property type="evidence" value="ECO:0007669"/>
    <property type="project" value="UniProtKB-EC"/>
</dbReference>
<dbReference type="InterPro" id="IPR033940">
    <property type="entry name" value="IPMI_Swivel"/>
</dbReference>
<dbReference type="GO" id="GO:0009098">
    <property type="term" value="P:L-leucine biosynthetic process"/>
    <property type="evidence" value="ECO:0007669"/>
    <property type="project" value="UniProtKB-UniPathway"/>
</dbReference>
<dbReference type="NCBIfam" id="NF002458">
    <property type="entry name" value="PRK01641.1"/>
    <property type="match status" value="1"/>
</dbReference>
<keyword evidence="9 14" id="KW-0456">Lyase</keyword>
<dbReference type="FunFam" id="3.20.19.10:FF:000003">
    <property type="entry name" value="3-isopropylmalate dehydratase small subunit"/>
    <property type="match status" value="1"/>
</dbReference>
<dbReference type="UniPathway" id="UPA00048">
    <property type="reaction ID" value="UER00071"/>
</dbReference>
<dbReference type="Pfam" id="PF00694">
    <property type="entry name" value="Aconitase_C"/>
    <property type="match status" value="1"/>
</dbReference>
<keyword evidence="10" id="KW-0100">Branched-chain amino acid biosynthesis</keyword>
<evidence type="ECO:0000313" key="14">
    <source>
        <dbReference type="EMBL" id="MPN21230.1"/>
    </source>
</evidence>
<comment type="caution">
    <text evidence="14">The sequence shown here is derived from an EMBL/GenBank/DDBJ whole genome shotgun (WGS) entry which is preliminary data.</text>
</comment>
<evidence type="ECO:0000259" key="13">
    <source>
        <dbReference type="Pfam" id="PF00694"/>
    </source>
</evidence>
<dbReference type="CDD" id="cd01577">
    <property type="entry name" value="IPMI_Swivel"/>
    <property type="match status" value="1"/>
</dbReference>
<organism evidence="14">
    <name type="scientific">bioreactor metagenome</name>
    <dbReference type="NCBI Taxonomy" id="1076179"/>
    <lineage>
        <taxon>unclassified sequences</taxon>
        <taxon>metagenomes</taxon>
        <taxon>ecological metagenomes</taxon>
    </lineage>
</organism>
<comment type="subunit">
    <text evidence="5">Heterodimer of LeuC and LeuD.</text>
</comment>
<evidence type="ECO:0000256" key="3">
    <source>
        <dbReference type="ARBA" id="ARBA00004729"/>
    </source>
</evidence>
<keyword evidence="8" id="KW-0028">Amino-acid biosynthesis</keyword>
<accession>A0A645G5M4</accession>
<dbReference type="EC" id="4.2.1.33" evidence="6"/>
<dbReference type="NCBIfam" id="TIGR00171">
    <property type="entry name" value="leuD"/>
    <property type="match status" value="1"/>
</dbReference>
<evidence type="ECO:0000256" key="10">
    <source>
        <dbReference type="ARBA" id="ARBA00023304"/>
    </source>
</evidence>
<protein>
    <recommendedName>
        <fullName evidence="6">3-isopropylmalate dehydratase</fullName>
        <ecNumber evidence="6">4.2.1.33</ecNumber>
    </recommendedName>
    <alternativeName>
        <fullName evidence="11">Alpha-IPM isomerase</fullName>
    </alternativeName>
    <alternativeName>
        <fullName evidence="12">Isopropylmalate isomerase</fullName>
    </alternativeName>
</protein>
<reference evidence="14" key="1">
    <citation type="submission" date="2019-08" db="EMBL/GenBank/DDBJ databases">
        <authorList>
            <person name="Kucharzyk K."/>
            <person name="Murdoch R.W."/>
            <person name="Higgins S."/>
            <person name="Loffler F."/>
        </authorList>
    </citation>
    <scope>NUCLEOTIDE SEQUENCE</scope>
</reference>
<evidence type="ECO:0000256" key="11">
    <source>
        <dbReference type="ARBA" id="ARBA00031631"/>
    </source>
</evidence>
<evidence type="ECO:0000256" key="7">
    <source>
        <dbReference type="ARBA" id="ARBA00022430"/>
    </source>
</evidence>
<feature type="domain" description="Aconitase A/isopropylmalate dehydratase small subunit swivel" evidence="13">
    <location>
        <begin position="17"/>
        <end position="123"/>
    </location>
</feature>
<dbReference type="PANTHER" id="PTHR43345">
    <property type="entry name" value="3-ISOPROPYLMALATE DEHYDRATASE SMALL SUBUNIT 2-RELATED-RELATED"/>
    <property type="match status" value="1"/>
</dbReference>
<dbReference type="InterPro" id="IPR004431">
    <property type="entry name" value="3-IsopropMal_deHydase_ssu"/>
</dbReference>
<comment type="catalytic activity">
    <reaction evidence="1">
        <text>(2R,3S)-3-isopropylmalate = (2S)-2-isopropylmalate</text>
        <dbReference type="Rhea" id="RHEA:32287"/>
        <dbReference type="ChEBI" id="CHEBI:1178"/>
        <dbReference type="ChEBI" id="CHEBI:35121"/>
        <dbReference type="EC" id="4.2.1.33"/>
    </reaction>
</comment>
<dbReference type="InterPro" id="IPR015928">
    <property type="entry name" value="Aconitase/3IPM_dehydase_swvl"/>
</dbReference>
<dbReference type="PANTHER" id="PTHR43345:SF5">
    <property type="entry name" value="3-ISOPROPYLMALATE DEHYDRATASE SMALL SUBUNIT"/>
    <property type="match status" value="1"/>
</dbReference>